<name>A0A8H3UTP9_VENIN</name>
<sequence length="544" mass="61693">MASAEDLHLDAIIVGTGFSGVYLLHTLRKRGFKVKALDGASQLGGIWNSTYPGARVDIEVPTYELNIEELWNDPTDTFIWKERFPSSEELRAYFEFMDRKLDLSKDCRFDTWVESAIWDGKTERWTIVTRNGEAFSARFFLPCLGYAAKPIFPDLDGLGRFEGKVIHTAQWPKEGLDLRGKRVGVIGTGASGVQVVQTIAPVVKELTVFQRTPATAVPMQQRELTNDETTKQSNEDKKLFLDRRSSFWDGSPASMINKSTQDDTPKQRDIEFKRLWNRGGFSFWTSNYNDLFTNKTSNEIIYAWWRQQVHMRLKNHRVRDVLAPEAPPYAFGTKRVPLEQTYYEAFNIDHVHLVDLREDSITSMTTESLLLSSGQKHDLDVLIFATGFEIGTGGLTQINIRGRDGLKLADAWSERTRTYLGMAVHGFPNMIFSYGPQSPANVCNGPVCAEIQGKWIVAAMENLRATRRTVMEAMCGAEEEYVALVTSFAKGSLFEETRSYYHADNLPCREGRKREPVFWMGGVPGYVERIEQVAKDGFRGFAIS</sequence>
<keyword evidence="6" id="KW-0560">Oxidoreductase</keyword>
<gene>
    <name evidence="8" type="ORF">EG327_008209</name>
</gene>
<dbReference type="GO" id="GO:0050661">
    <property type="term" value="F:NADP binding"/>
    <property type="evidence" value="ECO:0007669"/>
    <property type="project" value="InterPro"/>
</dbReference>
<keyword evidence="5" id="KW-0521">NADP</keyword>
<proteinExistence type="inferred from homology"/>
<dbReference type="GO" id="GO:0050660">
    <property type="term" value="F:flavin adenine dinucleotide binding"/>
    <property type="evidence" value="ECO:0007669"/>
    <property type="project" value="InterPro"/>
</dbReference>
<evidence type="ECO:0000256" key="7">
    <source>
        <dbReference type="ARBA" id="ARBA00023033"/>
    </source>
</evidence>
<dbReference type="GO" id="GO:0004499">
    <property type="term" value="F:N,N-dimethylaniline monooxygenase activity"/>
    <property type="evidence" value="ECO:0007669"/>
    <property type="project" value="InterPro"/>
</dbReference>
<keyword evidence="3" id="KW-0285">Flavoprotein</keyword>
<evidence type="ECO:0000313" key="8">
    <source>
        <dbReference type="EMBL" id="KAE9976160.1"/>
    </source>
</evidence>
<evidence type="ECO:0000256" key="3">
    <source>
        <dbReference type="ARBA" id="ARBA00022630"/>
    </source>
</evidence>
<evidence type="ECO:0000256" key="4">
    <source>
        <dbReference type="ARBA" id="ARBA00022827"/>
    </source>
</evidence>
<evidence type="ECO:0008006" key="10">
    <source>
        <dbReference type="Google" id="ProtNLM"/>
    </source>
</evidence>
<dbReference type="AlphaFoldDB" id="A0A8H3UTP9"/>
<accession>A0A8H3UTP9</accession>
<comment type="similarity">
    <text evidence="2">Belongs to the FAD-binding monooxygenase family.</text>
</comment>
<dbReference type="InterPro" id="IPR050775">
    <property type="entry name" value="FAD-binding_Monooxygenases"/>
</dbReference>
<comment type="caution">
    <text evidence="8">The sequence shown here is derived from an EMBL/GenBank/DDBJ whole genome shotgun (WGS) entry which is preliminary data.</text>
</comment>
<keyword evidence="4" id="KW-0274">FAD</keyword>
<keyword evidence="7" id="KW-0503">Monooxygenase</keyword>
<keyword evidence="9" id="KW-1185">Reference proteome</keyword>
<evidence type="ECO:0000256" key="2">
    <source>
        <dbReference type="ARBA" id="ARBA00010139"/>
    </source>
</evidence>
<comment type="cofactor">
    <cofactor evidence="1">
        <name>FAD</name>
        <dbReference type="ChEBI" id="CHEBI:57692"/>
    </cofactor>
</comment>
<evidence type="ECO:0000256" key="1">
    <source>
        <dbReference type="ARBA" id="ARBA00001974"/>
    </source>
</evidence>
<dbReference type="Pfam" id="PF00743">
    <property type="entry name" value="FMO-like"/>
    <property type="match status" value="1"/>
</dbReference>
<dbReference type="InterPro" id="IPR036188">
    <property type="entry name" value="FAD/NAD-bd_sf"/>
</dbReference>
<protein>
    <recommendedName>
        <fullName evidence="10">Cyclopentanone 1,2-monooxygenase</fullName>
    </recommendedName>
</protein>
<reference evidence="8 9" key="1">
    <citation type="submission" date="2019-07" db="EMBL/GenBank/DDBJ databases">
        <title>Venturia inaequalis Genome Resource.</title>
        <authorList>
            <person name="Lichtner F.J."/>
        </authorList>
    </citation>
    <scope>NUCLEOTIDE SEQUENCE [LARGE SCALE GENOMIC DNA]</scope>
    <source>
        <strain evidence="8 9">DMI_063113</strain>
    </source>
</reference>
<evidence type="ECO:0000256" key="6">
    <source>
        <dbReference type="ARBA" id="ARBA00023002"/>
    </source>
</evidence>
<dbReference type="PANTHER" id="PTHR43098:SF3">
    <property type="entry name" value="L-ORNITHINE N(5)-MONOOXYGENASE-RELATED"/>
    <property type="match status" value="1"/>
</dbReference>
<dbReference type="EMBL" id="WNWR01000506">
    <property type="protein sequence ID" value="KAE9976160.1"/>
    <property type="molecule type" value="Genomic_DNA"/>
</dbReference>
<evidence type="ECO:0000313" key="9">
    <source>
        <dbReference type="Proteomes" id="UP000490939"/>
    </source>
</evidence>
<dbReference type="InterPro" id="IPR020946">
    <property type="entry name" value="Flavin_mOase-like"/>
</dbReference>
<evidence type="ECO:0000256" key="5">
    <source>
        <dbReference type="ARBA" id="ARBA00022857"/>
    </source>
</evidence>
<dbReference type="Gene3D" id="3.50.50.60">
    <property type="entry name" value="FAD/NAD(P)-binding domain"/>
    <property type="match status" value="2"/>
</dbReference>
<organism evidence="8 9">
    <name type="scientific">Venturia inaequalis</name>
    <name type="common">Apple scab fungus</name>
    <dbReference type="NCBI Taxonomy" id="5025"/>
    <lineage>
        <taxon>Eukaryota</taxon>
        <taxon>Fungi</taxon>
        <taxon>Dikarya</taxon>
        <taxon>Ascomycota</taxon>
        <taxon>Pezizomycotina</taxon>
        <taxon>Dothideomycetes</taxon>
        <taxon>Pleosporomycetidae</taxon>
        <taxon>Venturiales</taxon>
        <taxon>Venturiaceae</taxon>
        <taxon>Venturia</taxon>
    </lineage>
</organism>
<dbReference type="PANTHER" id="PTHR43098">
    <property type="entry name" value="L-ORNITHINE N(5)-MONOOXYGENASE-RELATED"/>
    <property type="match status" value="1"/>
</dbReference>
<dbReference type="Proteomes" id="UP000490939">
    <property type="component" value="Unassembled WGS sequence"/>
</dbReference>
<dbReference type="SUPFAM" id="SSF51905">
    <property type="entry name" value="FAD/NAD(P)-binding domain"/>
    <property type="match status" value="3"/>
</dbReference>